<proteinExistence type="predicted"/>
<accession>A0A6J5NJH5</accession>
<protein>
    <submittedName>
        <fullName evidence="1">Uncharacterized protein</fullName>
    </submittedName>
</protein>
<evidence type="ECO:0000313" key="1">
    <source>
        <dbReference type="EMBL" id="CAB4159980.1"/>
    </source>
</evidence>
<dbReference type="EMBL" id="LR796692">
    <property type="protein sequence ID" value="CAB4159980.1"/>
    <property type="molecule type" value="Genomic_DNA"/>
</dbReference>
<gene>
    <name evidence="1" type="ORF">UFOVP722_26</name>
</gene>
<name>A0A6J5NJH5_9CAUD</name>
<sequence>MPATYITGRNLTLSINSVSYADQASTVTLERENNQQVLEVLSGRAYKTVDKTATLNVELYLDDTSSAGIISALWDAANTAPDTSLPFSFDVNGDTFTGSVFPVFPTVGGAATDVLTTSLSFVVEDGTVARA</sequence>
<organism evidence="1">
    <name type="scientific">uncultured Caudovirales phage</name>
    <dbReference type="NCBI Taxonomy" id="2100421"/>
    <lineage>
        <taxon>Viruses</taxon>
        <taxon>Duplodnaviria</taxon>
        <taxon>Heunggongvirae</taxon>
        <taxon>Uroviricota</taxon>
        <taxon>Caudoviricetes</taxon>
        <taxon>Peduoviridae</taxon>
        <taxon>Maltschvirus</taxon>
        <taxon>Maltschvirus maltsch</taxon>
    </lineage>
</organism>
<reference evidence="1" key="1">
    <citation type="submission" date="2020-04" db="EMBL/GenBank/DDBJ databases">
        <authorList>
            <person name="Chiriac C."/>
            <person name="Salcher M."/>
            <person name="Ghai R."/>
            <person name="Kavagutti S V."/>
        </authorList>
    </citation>
    <scope>NUCLEOTIDE SEQUENCE</scope>
</reference>